<protein>
    <submittedName>
        <fullName evidence="1">Uncharacterized protein conserved in bacteria</fullName>
    </submittedName>
</protein>
<dbReference type="Proteomes" id="UP000310719">
    <property type="component" value="Chromosome"/>
</dbReference>
<sequence length="134" mass="14544">MRESCQVTDVEATPDGVNILTDDDAAPKLFDLAVIATGHVWPDETPRRVPTSQPLVRADGGRHSRLQRGDYGTSLSGLDAAMAVAVQHGKFIETDNEQIHYQLDEGSEALKIVLMSRSGICLKPTFTAQSLTSH</sequence>
<evidence type="ECO:0000313" key="2">
    <source>
        <dbReference type="Proteomes" id="UP000310719"/>
    </source>
</evidence>
<dbReference type="AlphaFoldDB" id="A0A4U9HSK1"/>
<organism evidence="1 2">
    <name type="scientific">Leclercia adecarboxylata</name>
    <dbReference type="NCBI Taxonomy" id="83655"/>
    <lineage>
        <taxon>Bacteria</taxon>
        <taxon>Pseudomonadati</taxon>
        <taxon>Pseudomonadota</taxon>
        <taxon>Gammaproteobacteria</taxon>
        <taxon>Enterobacterales</taxon>
        <taxon>Enterobacteriaceae</taxon>
        <taxon>Leclercia</taxon>
    </lineage>
</organism>
<accession>A0A4U9HSK1</accession>
<name>A0A4U9HSK1_9ENTR</name>
<evidence type="ECO:0000313" key="1">
    <source>
        <dbReference type="EMBL" id="VTP67290.1"/>
    </source>
</evidence>
<dbReference type="EMBL" id="LR590464">
    <property type="protein sequence ID" value="VTP67290.1"/>
    <property type="molecule type" value="Genomic_DNA"/>
</dbReference>
<proteinExistence type="predicted"/>
<reference evidence="1 2" key="1">
    <citation type="submission" date="2019-05" db="EMBL/GenBank/DDBJ databases">
        <authorList>
            <consortium name="Pathogen Informatics"/>
        </authorList>
    </citation>
    <scope>NUCLEOTIDE SEQUENCE [LARGE SCALE GENOMIC DNA]</scope>
    <source>
        <strain evidence="1 2">NCTC13032</strain>
    </source>
</reference>
<gene>
    <name evidence="1" type="ORF">NCTC13032_02970</name>
</gene>